<proteinExistence type="predicted"/>
<keyword evidence="2" id="KW-1185">Reference proteome</keyword>
<protein>
    <recommendedName>
        <fullName evidence="3">Protein SCAI</fullName>
    </recommendedName>
</protein>
<dbReference type="InterPro" id="IPR022709">
    <property type="entry name" value="SCAI"/>
</dbReference>
<name>A0ABQ7SDS9_PHRPL</name>
<evidence type="ECO:0000313" key="1">
    <source>
        <dbReference type="EMBL" id="KAH0615487.1"/>
    </source>
</evidence>
<dbReference type="PANTHER" id="PTHR21243">
    <property type="entry name" value="PROTEIN SCAI"/>
    <property type="match status" value="1"/>
</dbReference>
<dbReference type="Proteomes" id="UP000826234">
    <property type="component" value="Unassembled WGS sequence"/>
</dbReference>
<dbReference type="EMBL" id="JAIPUX010005291">
    <property type="protein sequence ID" value="KAH0615487.1"/>
    <property type="molecule type" value="Genomic_DNA"/>
</dbReference>
<evidence type="ECO:0000313" key="2">
    <source>
        <dbReference type="Proteomes" id="UP000826234"/>
    </source>
</evidence>
<accession>A0ABQ7SDS9</accession>
<sequence>MADVDFCPFFLHRTEFALKETMSSGGVEDDIPQGERKTVTDFCYLLDKSKQLFNGLRDLPQYGQKQWQSYFGRTFDVYTKLWKFQQQHRLRTSETSYLNEAFSFYSAIRQRSYYSQVNKEDRSGHASVLPELVVKKLRYYARFIVVCLLLNKMDVVKDLVKELSDEIEDYTHRFNTEDQVEWNLVLQEVAAFIDADPVMVLNDDNTLVILSNRLSDTGAPLLEQGMIVKFSELTIDMFRMLQALEREPMNLASQMNKPGLQASLLFCVFTLPVLAAGDDFSLVKAARAALGTFFFNFIQETTEKPARRENPHKYLLYKPTFSQLYTFLAASFKELPANSVLLIYLSATGVFPSGRSDSEGPYDFGGVLTNSNRDIINGDGIHKRNQSYKEMHCLHPGDLYPFTRKPLFIIVDSSNSVAYKNFTNLFGQPLVCLLSPTTYPKALQDQSQRGSLFTFFLNNPLMAFLFVSGLSSMRKGLWDKCHDYLRKINRDIAQLLTHSRSIDQAFLQFFGDEFLRLLLTRFVFCSATLRMHKIFRQETRNYPESYPQLPRDETVENPHLQKHILELASMLDVRNVFLETTLDDY</sequence>
<dbReference type="Pfam" id="PF12070">
    <property type="entry name" value="SCAI"/>
    <property type="match status" value="1"/>
</dbReference>
<evidence type="ECO:0008006" key="3">
    <source>
        <dbReference type="Google" id="ProtNLM"/>
    </source>
</evidence>
<reference evidence="1 2" key="1">
    <citation type="journal article" date="2022" name="Gigascience">
        <title>A chromosome-level genome assembly and annotation of the desert horned lizard, Phrynosoma platyrhinos, provides insight into chromosomal rearrangements among reptiles.</title>
        <authorList>
            <person name="Koochekian N."/>
            <person name="Ascanio A."/>
            <person name="Farleigh K."/>
            <person name="Card D.C."/>
            <person name="Schield D.R."/>
            <person name="Castoe T.A."/>
            <person name="Jezkova T."/>
        </authorList>
    </citation>
    <scope>NUCLEOTIDE SEQUENCE [LARGE SCALE GENOMIC DNA]</scope>
    <source>
        <strain evidence="1">NK-2021</strain>
    </source>
</reference>
<gene>
    <name evidence="1" type="ORF">JD844_004791</name>
</gene>
<comment type="caution">
    <text evidence="1">The sequence shown here is derived from an EMBL/GenBank/DDBJ whole genome shotgun (WGS) entry which is preliminary data.</text>
</comment>
<organism evidence="1 2">
    <name type="scientific">Phrynosoma platyrhinos</name>
    <name type="common">Desert horned lizard</name>
    <dbReference type="NCBI Taxonomy" id="52577"/>
    <lineage>
        <taxon>Eukaryota</taxon>
        <taxon>Metazoa</taxon>
        <taxon>Chordata</taxon>
        <taxon>Craniata</taxon>
        <taxon>Vertebrata</taxon>
        <taxon>Euteleostomi</taxon>
        <taxon>Lepidosauria</taxon>
        <taxon>Squamata</taxon>
        <taxon>Bifurcata</taxon>
        <taxon>Unidentata</taxon>
        <taxon>Episquamata</taxon>
        <taxon>Toxicofera</taxon>
        <taxon>Iguania</taxon>
        <taxon>Phrynosomatidae</taxon>
        <taxon>Phrynosomatinae</taxon>
        <taxon>Phrynosoma</taxon>
    </lineage>
</organism>